<evidence type="ECO:0000313" key="8">
    <source>
        <dbReference type="EMBL" id="MBB5692233.1"/>
    </source>
</evidence>
<dbReference type="SUPFAM" id="SSF103481">
    <property type="entry name" value="Multidrug resistance efflux transporter EmrE"/>
    <property type="match status" value="2"/>
</dbReference>
<keyword evidence="4 6" id="KW-1133">Transmembrane helix</keyword>
<evidence type="ECO:0000256" key="1">
    <source>
        <dbReference type="ARBA" id="ARBA00004141"/>
    </source>
</evidence>
<dbReference type="InterPro" id="IPR037185">
    <property type="entry name" value="EmrE-like"/>
</dbReference>
<keyword evidence="9" id="KW-1185">Reference proteome</keyword>
<feature type="transmembrane region" description="Helical" evidence="6">
    <location>
        <begin position="48"/>
        <end position="67"/>
    </location>
</feature>
<feature type="domain" description="EamA" evidence="7">
    <location>
        <begin position="164"/>
        <end position="293"/>
    </location>
</feature>
<dbReference type="AlphaFoldDB" id="A0A840YEC1"/>
<feature type="transmembrane region" description="Helical" evidence="6">
    <location>
        <begin position="278"/>
        <end position="296"/>
    </location>
</feature>
<name>A0A840YEC1_9PROT</name>
<evidence type="ECO:0000256" key="6">
    <source>
        <dbReference type="SAM" id="Phobius"/>
    </source>
</evidence>
<dbReference type="PANTHER" id="PTHR32322:SF2">
    <property type="entry name" value="EAMA DOMAIN-CONTAINING PROTEIN"/>
    <property type="match status" value="1"/>
</dbReference>
<sequence>MSGGSPAPLSGWPLLWRLLLISAMWATAFPVVRLAARDMPPFALSAGRAAVAVTVLLAFAAATGAFGKRGRWSWRAGLVIGTVNGWLPNCLTAFALLSLAAATVSLIQSATPLFVALLSLALLPGERPGLRGLLGLGLGFAGIAVILGPAAVLGEGAGLLAGAAMLVVALSYALGTVYVRRTRPGGALELAAGQQGVSALGALAMSLLFEPLSGFDQPWQVWAAVAWAGVFGSAVPVTLFLSLAQRARATDAAMTGYLQPGFAAVFAALLLGEWPEPRVLLGGAVVLAGVWLATGGRRPS</sequence>
<dbReference type="GO" id="GO:0016020">
    <property type="term" value="C:membrane"/>
    <property type="evidence" value="ECO:0007669"/>
    <property type="project" value="UniProtKB-SubCell"/>
</dbReference>
<accession>A0A840YEC1</accession>
<proteinExistence type="inferred from homology"/>
<feature type="transmembrane region" description="Helical" evidence="6">
    <location>
        <begin position="14"/>
        <end position="36"/>
    </location>
</feature>
<dbReference type="Pfam" id="PF00892">
    <property type="entry name" value="EamA"/>
    <property type="match status" value="2"/>
</dbReference>
<dbReference type="InterPro" id="IPR000620">
    <property type="entry name" value="EamA_dom"/>
</dbReference>
<comment type="subcellular location">
    <subcellularLocation>
        <location evidence="1">Membrane</location>
        <topology evidence="1">Multi-pass membrane protein</topology>
    </subcellularLocation>
</comment>
<dbReference type="Proteomes" id="UP000580654">
    <property type="component" value="Unassembled WGS sequence"/>
</dbReference>
<dbReference type="InterPro" id="IPR050638">
    <property type="entry name" value="AA-Vitamin_Transporters"/>
</dbReference>
<keyword evidence="3 6" id="KW-0812">Transmembrane</keyword>
<feature type="transmembrane region" description="Helical" evidence="6">
    <location>
        <begin position="256"/>
        <end position="272"/>
    </location>
</feature>
<comment type="caution">
    <text evidence="8">The sequence shown here is derived from an EMBL/GenBank/DDBJ whole genome shotgun (WGS) entry which is preliminary data.</text>
</comment>
<feature type="transmembrane region" description="Helical" evidence="6">
    <location>
        <begin position="159"/>
        <end position="179"/>
    </location>
</feature>
<evidence type="ECO:0000256" key="5">
    <source>
        <dbReference type="ARBA" id="ARBA00023136"/>
    </source>
</evidence>
<evidence type="ECO:0000256" key="2">
    <source>
        <dbReference type="ARBA" id="ARBA00007362"/>
    </source>
</evidence>
<protein>
    <submittedName>
        <fullName evidence="8">Drug/metabolite transporter (DMT)-like permease</fullName>
    </submittedName>
</protein>
<gene>
    <name evidence="8" type="ORF">FHS87_000244</name>
</gene>
<organism evidence="8 9">
    <name type="scientific">Muricoccus pecuniae</name>
    <dbReference type="NCBI Taxonomy" id="693023"/>
    <lineage>
        <taxon>Bacteria</taxon>
        <taxon>Pseudomonadati</taxon>
        <taxon>Pseudomonadota</taxon>
        <taxon>Alphaproteobacteria</taxon>
        <taxon>Acetobacterales</taxon>
        <taxon>Roseomonadaceae</taxon>
        <taxon>Muricoccus</taxon>
    </lineage>
</organism>
<dbReference type="PANTHER" id="PTHR32322">
    <property type="entry name" value="INNER MEMBRANE TRANSPORTER"/>
    <property type="match status" value="1"/>
</dbReference>
<comment type="similarity">
    <text evidence="2">Belongs to the EamA transporter family.</text>
</comment>
<feature type="transmembrane region" description="Helical" evidence="6">
    <location>
        <begin position="93"/>
        <end position="121"/>
    </location>
</feature>
<dbReference type="RefSeq" id="WP_184512970.1">
    <property type="nucleotide sequence ID" value="NZ_JACIJD010000001.1"/>
</dbReference>
<feature type="transmembrane region" description="Helical" evidence="6">
    <location>
        <begin position="133"/>
        <end position="153"/>
    </location>
</feature>
<keyword evidence="5 6" id="KW-0472">Membrane</keyword>
<evidence type="ECO:0000259" key="7">
    <source>
        <dbReference type="Pfam" id="PF00892"/>
    </source>
</evidence>
<dbReference type="EMBL" id="JACIJD010000001">
    <property type="protein sequence ID" value="MBB5692233.1"/>
    <property type="molecule type" value="Genomic_DNA"/>
</dbReference>
<reference evidence="8 9" key="1">
    <citation type="submission" date="2020-08" db="EMBL/GenBank/DDBJ databases">
        <title>Genomic Encyclopedia of Type Strains, Phase IV (KMG-IV): sequencing the most valuable type-strain genomes for metagenomic binning, comparative biology and taxonomic classification.</title>
        <authorList>
            <person name="Goeker M."/>
        </authorList>
    </citation>
    <scope>NUCLEOTIDE SEQUENCE [LARGE SCALE GENOMIC DNA]</scope>
    <source>
        <strain evidence="8 9">DSM 25622</strain>
    </source>
</reference>
<evidence type="ECO:0000256" key="4">
    <source>
        <dbReference type="ARBA" id="ARBA00022989"/>
    </source>
</evidence>
<feature type="domain" description="EamA" evidence="7">
    <location>
        <begin position="18"/>
        <end position="147"/>
    </location>
</feature>
<evidence type="ECO:0000313" key="9">
    <source>
        <dbReference type="Proteomes" id="UP000580654"/>
    </source>
</evidence>
<feature type="transmembrane region" description="Helical" evidence="6">
    <location>
        <begin position="221"/>
        <end position="244"/>
    </location>
</feature>
<feature type="transmembrane region" description="Helical" evidence="6">
    <location>
        <begin position="191"/>
        <end position="209"/>
    </location>
</feature>
<evidence type="ECO:0000256" key="3">
    <source>
        <dbReference type="ARBA" id="ARBA00022692"/>
    </source>
</evidence>